<proteinExistence type="predicted"/>
<accession>A0A3B0N7X8</accession>
<dbReference type="EMBL" id="UIVT01000003">
    <property type="protein sequence ID" value="SVP93226.1"/>
    <property type="molecule type" value="Genomic_DNA"/>
</dbReference>
<evidence type="ECO:0000313" key="2">
    <source>
        <dbReference type="EMBL" id="SVP93226.1"/>
    </source>
</evidence>
<name>A0A3B0N7X8_THEAN</name>
<reference evidence="1" key="1">
    <citation type="submission" date="2018-07" db="EMBL/GenBank/DDBJ databases">
        <authorList>
            <person name="Quirk P.G."/>
            <person name="Krulwich T.A."/>
        </authorList>
    </citation>
    <scope>NUCLEOTIDE SEQUENCE</scope>
    <source>
        <strain evidence="1">Anand</strain>
    </source>
</reference>
<dbReference type="AlphaFoldDB" id="A0A3B0N7X8"/>
<gene>
    <name evidence="2" type="ORF">TAT_000221400</name>
    <name evidence="1" type="ORF">TAV_000221400</name>
</gene>
<sequence length="521" mass="60587">MEVFTYLRRISSLQILSRFVLGMESYTPKLLKYVSLRALNLENQNKLNSKIQSEHLDKILKVVRDQILKVNSSEWTPSELVSVMNFIASLESNLDEKTTIFFTNKIKNLDQFNLYDIVQILKSQKKLKIPLDTQILLSHIKNNINVLLKTCSVANVYSLLNYLLDNNLTIDLLTLVSIFQHLEDSKITPQLSFKDLTNLYNSVSRHIKFIRSENRNDSEQDDNLNMEHYHKVESFLEILYNKVLSSISSDEDDFEGIVDAIDSLVNSKSQQFIHHDSYSQLVQNCKILFNRAKHHLKNNREKLILELSTVNHPNDEADKNTKKPVNITKEISPRHLKVLLRNMIAVNWDDLELLHLVFSYYNETQTQWSLQGNVDILRTVIYFGINIEFLIEKWMKCVNVFSTILTPGYINEIFLLLTIYNSIYKCKNHIEFLIKTGLIREDVLTTGIHILALSDPSILNKLSIESLKKLNCLDLGLFTPNLYILNKDSKNVGMVVQELYDKPTFFQLNLNFLNFSKFVLK</sequence>
<protein>
    <submittedName>
        <fullName evidence="1">Uncharacterized protein</fullName>
    </submittedName>
</protein>
<dbReference type="EMBL" id="UIVS01000003">
    <property type="protein sequence ID" value="SVP92421.1"/>
    <property type="molecule type" value="Genomic_DNA"/>
</dbReference>
<dbReference type="VEuPathDB" id="PiroplasmaDB:TA02520"/>
<evidence type="ECO:0000313" key="1">
    <source>
        <dbReference type="EMBL" id="SVP92421.1"/>
    </source>
</evidence>
<organism evidence="1">
    <name type="scientific">Theileria annulata</name>
    <dbReference type="NCBI Taxonomy" id="5874"/>
    <lineage>
        <taxon>Eukaryota</taxon>
        <taxon>Sar</taxon>
        <taxon>Alveolata</taxon>
        <taxon>Apicomplexa</taxon>
        <taxon>Aconoidasida</taxon>
        <taxon>Piroplasmida</taxon>
        <taxon>Theileriidae</taxon>
        <taxon>Theileria</taxon>
    </lineage>
</organism>